<dbReference type="Proteomes" id="UP000274131">
    <property type="component" value="Unassembled WGS sequence"/>
</dbReference>
<protein>
    <submittedName>
        <fullName evidence="6">Col_cuticle_N domain-containing protein</fullName>
    </submittedName>
</protein>
<evidence type="ECO:0000259" key="3">
    <source>
        <dbReference type="SMART" id="SM01088"/>
    </source>
</evidence>
<dbReference type="InterPro" id="IPR002486">
    <property type="entry name" value="Col_cuticle_N"/>
</dbReference>
<keyword evidence="2" id="KW-0472">Membrane</keyword>
<dbReference type="PROSITE" id="PS51257">
    <property type="entry name" value="PROKAR_LIPOPROTEIN"/>
    <property type="match status" value="1"/>
</dbReference>
<dbReference type="AlphaFoldDB" id="A0A0N4UVU2"/>
<dbReference type="EMBL" id="UXUI01007194">
    <property type="protein sequence ID" value="VDD86142.1"/>
    <property type="molecule type" value="Genomic_DNA"/>
</dbReference>
<dbReference type="SMART" id="SM01088">
    <property type="entry name" value="Col_cuticle_N"/>
    <property type="match status" value="1"/>
</dbReference>
<feature type="transmembrane region" description="Helical" evidence="2">
    <location>
        <begin position="12"/>
        <end position="36"/>
    </location>
</feature>
<keyword evidence="5" id="KW-1185">Reference proteome</keyword>
<evidence type="ECO:0000256" key="2">
    <source>
        <dbReference type="SAM" id="Phobius"/>
    </source>
</evidence>
<dbReference type="STRING" id="51028.A0A0N4UVU2"/>
<proteinExistence type="predicted"/>
<feature type="domain" description="Nematode cuticle collagen N-terminal" evidence="3">
    <location>
        <begin position="9"/>
        <end position="61"/>
    </location>
</feature>
<organism evidence="6">
    <name type="scientific">Enterobius vermicularis</name>
    <name type="common">Human pinworm</name>
    <dbReference type="NCBI Taxonomy" id="51028"/>
    <lineage>
        <taxon>Eukaryota</taxon>
        <taxon>Metazoa</taxon>
        <taxon>Ecdysozoa</taxon>
        <taxon>Nematoda</taxon>
        <taxon>Chromadorea</taxon>
        <taxon>Rhabditida</taxon>
        <taxon>Spirurina</taxon>
        <taxon>Oxyuridomorpha</taxon>
        <taxon>Oxyuroidea</taxon>
        <taxon>Oxyuridae</taxon>
        <taxon>Enterobius</taxon>
    </lineage>
</organism>
<sequence length="107" mass="11851">MEKKTSLRSVAFVAVVFSTVALTACIFTFPMVFHYIQTLQATVQGEIEYCKTRSRDMWREMIDMSPEEADDGLNIILRTTRQAEAMCCTCQQGPPGPDGAPGIPGKD</sequence>
<keyword evidence="1" id="KW-0677">Repeat</keyword>
<dbReference type="GO" id="GO:0042302">
    <property type="term" value="F:structural constituent of cuticle"/>
    <property type="evidence" value="ECO:0007669"/>
    <property type="project" value="InterPro"/>
</dbReference>
<evidence type="ECO:0000313" key="6">
    <source>
        <dbReference type="WBParaSite" id="EVEC_0000157701-mRNA-1"/>
    </source>
</evidence>
<keyword evidence="2" id="KW-0812">Transmembrane</keyword>
<dbReference type="PANTHER" id="PTHR24637:SF385">
    <property type="entry name" value="CUTICLE COLLAGEN BLI-1-RELATED"/>
    <property type="match status" value="1"/>
</dbReference>
<name>A0A0N4UVU2_ENTVE</name>
<accession>A0A0N4UVU2</accession>
<evidence type="ECO:0000256" key="1">
    <source>
        <dbReference type="ARBA" id="ARBA00022737"/>
    </source>
</evidence>
<gene>
    <name evidence="4" type="ORF">EVEC_LOCUS1285</name>
</gene>
<dbReference type="Pfam" id="PF01484">
    <property type="entry name" value="Col_cuticle_N"/>
    <property type="match status" value="1"/>
</dbReference>
<dbReference type="OrthoDB" id="5872565at2759"/>
<keyword evidence="2" id="KW-1133">Transmembrane helix</keyword>
<dbReference type="WBParaSite" id="EVEC_0000157701-mRNA-1">
    <property type="protein sequence ID" value="EVEC_0000157701-mRNA-1"/>
    <property type="gene ID" value="EVEC_0000157701"/>
</dbReference>
<evidence type="ECO:0000313" key="4">
    <source>
        <dbReference type="EMBL" id="VDD86142.1"/>
    </source>
</evidence>
<evidence type="ECO:0000313" key="5">
    <source>
        <dbReference type="Proteomes" id="UP000274131"/>
    </source>
</evidence>
<reference evidence="6" key="1">
    <citation type="submission" date="2017-02" db="UniProtKB">
        <authorList>
            <consortium name="WormBaseParasite"/>
        </authorList>
    </citation>
    <scope>IDENTIFICATION</scope>
</reference>
<reference evidence="4 5" key="2">
    <citation type="submission" date="2018-10" db="EMBL/GenBank/DDBJ databases">
        <authorList>
            <consortium name="Pathogen Informatics"/>
        </authorList>
    </citation>
    <scope>NUCLEOTIDE SEQUENCE [LARGE SCALE GENOMIC DNA]</scope>
</reference>
<dbReference type="PANTHER" id="PTHR24637">
    <property type="entry name" value="COLLAGEN"/>
    <property type="match status" value="1"/>
</dbReference>